<dbReference type="Proteomes" id="UP001302676">
    <property type="component" value="Unassembled WGS sequence"/>
</dbReference>
<feature type="compositionally biased region" description="Low complexity" evidence="1">
    <location>
        <begin position="781"/>
        <end position="797"/>
    </location>
</feature>
<feature type="compositionally biased region" description="Low complexity" evidence="1">
    <location>
        <begin position="1489"/>
        <end position="1504"/>
    </location>
</feature>
<dbReference type="GO" id="GO:0003677">
    <property type="term" value="F:DNA binding"/>
    <property type="evidence" value="ECO:0007669"/>
    <property type="project" value="InterPro"/>
</dbReference>
<evidence type="ECO:0000313" key="4">
    <source>
        <dbReference type="Proteomes" id="UP001302676"/>
    </source>
</evidence>
<feature type="compositionally biased region" description="Polar residues" evidence="1">
    <location>
        <begin position="1244"/>
        <end position="1259"/>
    </location>
</feature>
<protein>
    <recommendedName>
        <fullName evidence="2">Telomeric single stranded DNA binding POT1/Cdc13 domain-containing protein</fullName>
    </recommendedName>
</protein>
<feature type="compositionally biased region" description="Basic and acidic residues" evidence="1">
    <location>
        <begin position="1347"/>
        <end position="1370"/>
    </location>
</feature>
<feature type="region of interest" description="Disordered" evidence="1">
    <location>
        <begin position="1629"/>
        <end position="1655"/>
    </location>
</feature>
<feature type="compositionally biased region" description="Acidic residues" evidence="1">
    <location>
        <begin position="644"/>
        <end position="662"/>
    </location>
</feature>
<gene>
    <name evidence="3" type="ORF">C8A04DRAFT_23883</name>
</gene>
<feature type="compositionally biased region" description="Low complexity" evidence="1">
    <location>
        <begin position="1439"/>
        <end position="1454"/>
    </location>
</feature>
<feature type="compositionally biased region" description="Acidic residues" evidence="1">
    <location>
        <begin position="670"/>
        <end position="719"/>
    </location>
</feature>
<dbReference type="EMBL" id="MU853554">
    <property type="protein sequence ID" value="KAK4148090.1"/>
    <property type="molecule type" value="Genomic_DNA"/>
</dbReference>
<dbReference type="SMART" id="SM00976">
    <property type="entry name" value="Telo_bind"/>
    <property type="match status" value="1"/>
</dbReference>
<feature type="compositionally biased region" description="Polar residues" evidence="1">
    <location>
        <begin position="770"/>
        <end position="780"/>
    </location>
</feature>
<feature type="compositionally biased region" description="Pro residues" evidence="1">
    <location>
        <begin position="585"/>
        <end position="594"/>
    </location>
</feature>
<feature type="region of interest" description="Disordered" evidence="1">
    <location>
        <begin position="1224"/>
        <end position="1504"/>
    </location>
</feature>
<feature type="compositionally biased region" description="Basic and acidic residues" evidence="1">
    <location>
        <begin position="369"/>
        <end position="384"/>
    </location>
</feature>
<feature type="compositionally biased region" description="Polar residues" evidence="1">
    <location>
        <begin position="802"/>
        <end position="817"/>
    </location>
</feature>
<reference evidence="3" key="2">
    <citation type="submission" date="2023-05" db="EMBL/GenBank/DDBJ databases">
        <authorList>
            <consortium name="Lawrence Berkeley National Laboratory"/>
            <person name="Steindorff A."/>
            <person name="Hensen N."/>
            <person name="Bonometti L."/>
            <person name="Westerberg I."/>
            <person name="Brannstrom I.O."/>
            <person name="Guillou S."/>
            <person name="Cros-Aarteil S."/>
            <person name="Calhoun S."/>
            <person name="Haridas S."/>
            <person name="Kuo A."/>
            <person name="Mondo S."/>
            <person name="Pangilinan J."/>
            <person name="Riley R."/>
            <person name="Labutti K."/>
            <person name="Andreopoulos B."/>
            <person name="Lipzen A."/>
            <person name="Chen C."/>
            <person name="Yanf M."/>
            <person name="Daum C."/>
            <person name="Ng V."/>
            <person name="Clum A."/>
            <person name="Ohm R."/>
            <person name="Martin F."/>
            <person name="Silar P."/>
            <person name="Natvig D."/>
            <person name="Lalanne C."/>
            <person name="Gautier V."/>
            <person name="Ament-Velasquez S.L."/>
            <person name="Kruys A."/>
            <person name="Hutchinson M.I."/>
            <person name="Powell A.J."/>
            <person name="Barry K."/>
            <person name="Miller A.N."/>
            <person name="Grigoriev I.V."/>
            <person name="Debuchy R."/>
            <person name="Gladieux P."/>
            <person name="Thoren M.H."/>
            <person name="Johannesson H."/>
        </authorList>
    </citation>
    <scope>NUCLEOTIDE SEQUENCE</scope>
    <source>
        <strain evidence="3">CBS 141.50</strain>
    </source>
</reference>
<dbReference type="Gene3D" id="2.40.50.140">
    <property type="entry name" value="Nucleic acid-binding proteins"/>
    <property type="match status" value="1"/>
</dbReference>
<dbReference type="GO" id="GO:0000723">
    <property type="term" value="P:telomere maintenance"/>
    <property type="evidence" value="ECO:0007669"/>
    <property type="project" value="InterPro"/>
</dbReference>
<feature type="compositionally biased region" description="Basic and acidic residues" evidence="1">
    <location>
        <begin position="627"/>
        <end position="643"/>
    </location>
</feature>
<feature type="compositionally biased region" description="Basic and acidic residues" evidence="1">
    <location>
        <begin position="957"/>
        <end position="980"/>
    </location>
</feature>
<feature type="region of interest" description="Disordered" evidence="1">
    <location>
        <begin position="214"/>
        <end position="404"/>
    </location>
</feature>
<feature type="compositionally biased region" description="Low complexity" evidence="1">
    <location>
        <begin position="917"/>
        <end position="931"/>
    </location>
</feature>
<feature type="compositionally biased region" description="Polar residues" evidence="1">
    <location>
        <begin position="1410"/>
        <end position="1427"/>
    </location>
</feature>
<evidence type="ECO:0000313" key="3">
    <source>
        <dbReference type="EMBL" id="KAK4148090.1"/>
    </source>
</evidence>
<feature type="compositionally biased region" description="Basic and acidic residues" evidence="1">
    <location>
        <begin position="1630"/>
        <end position="1640"/>
    </location>
</feature>
<feature type="compositionally biased region" description="Basic and acidic residues" evidence="1">
    <location>
        <begin position="1398"/>
        <end position="1407"/>
    </location>
</feature>
<dbReference type="CDD" id="cd04497">
    <property type="entry name" value="hPOT1_OB1_like"/>
    <property type="match status" value="1"/>
</dbReference>
<proteinExistence type="predicted"/>
<feature type="compositionally biased region" description="Acidic residues" evidence="1">
    <location>
        <begin position="254"/>
        <end position="263"/>
    </location>
</feature>
<dbReference type="GO" id="GO:0000781">
    <property type="term" value="C:chromosome, telomeric region"/>
    <property type="evidence" value="ECO:0007669"/>
    <property type="project" value="InterPro"/>
</dbReference>
<feature type="compositionally biased region" description="Low complexity" evidence="1">
    <location>
        <begin position="1295"/>
        <end position="1305"/>
    </location>
</feature>
<dbReference type="GeneID" id="87815472"/>
<feature type="domain" description="Telomeric single stranded DNA binding POT1/Cdc13" evidence="2">
    <location>
        <begin position="1524"/>
        <end position="1676"/>
    </location>
</feature>
<dbReference type="InterPro" id="IPR011564">
    <property type="entry name" value="Telomer_end-bd_POT1/Cdc13"/>
</dbReference>
<sequence>MAAANGDGASDLSSRAATPIAQLSPDLADQASRVVRGEVTITWPYNSVTKRFAFLIAEPDVRLRRARGQIRVELQGPSATAAAESGLGAGDELVFSLAGVEWAKDASPGRIPGARVEWQLQFSCRIDLQVKFGESGEVKLINIDNPAEQQPDGLGNETPRLTSIEPEPAPVISEVPTTTRKLSDFTANEYPSPAFVKRARISYGALFEGGFDLFEEDGGVKGKGRKRTRFGRDSSAWRYTSQSPSPEPSPTPEDAMDEDEPEDINSQPSPLPPRRNWGSQNFDVDAPRAAAEPVNIALERDTAPAAPAPSTPLPQRLSANPVPRDSSPAPRISTPAVEPESRHEQSNEAQISQPEATAPVTDLAFTIGPHEESTGVLHGEEQREQPVTIPSQQAPPPDLGAVTRSDTLFSSNTFSDSFSAFGAGASDQVESNLSLADQVRFGFSHVPQTSYSPTPPVPKHVPEPAYGPQELYPTAYLDASAPPKFADMGTYVDAADEQPEVAQTQAPEPPTVQQFGGRQWEMSTESPHYNPVEGGHFGSDALNEGTRIEVEQPSLHADDIAPEQVPEGFASYGQKSLPEDGQENPTPPAPPPTSDEPVAEEVNSDSEEEVGVQEEEDVDSEADEYEYGERIEEGDYDQRKYDILSDDDEGLSEEEDEVELETEERYGNEEVYDEDGEGEEWDEGEEYGSEEGEDEEGNEEEEEDEESEDEEEEGEDGSEGFDVSRYQPRRQAPPTQTGPPEVISLLSDSEDEEEEPKPPPPPPKRSSPPQAQTTIQTLFRTTSPTPQPTQTESQTVSRKGTPPQTLMSSEPSQATISTHRETIGAVEETEQNDVAADDEHRIFGQTHVVDFATVAPQQSSVQAKAAVVDLLDTSTDNSSVISLASSSFETSSVRDETPTPKKQHAPSEVLPDPIVASEQRSQSTPSESSSEGLFISKPRARSPGTEGELPSVSSTKEFCRTDNESAREYPSAHELGHDGIQDGLESVGEREQGATSSPLRDAQHDDSSLPDADTLSLASQVEAPEEFGNGDDGHMSVDEEGEASAGEYDVMVVSEDDVDMIDASSARVESASPDKIMTSPQRDNQEESTPSIADPMVTDDMSQTAASHSADESLPDAQTPTQEEERLTPVATDEGPVTAADEMMEVVSDTEPTPVLVKPRVDLAVEEVVESTQQSTTMRLTEEVDTIPRGLPQEVDENIGVNETAAAAAATVVSLEAGGIVEVEASSAPVRSPRSPWLDGTVDDNASSVPFSQDNQQQNEKLSELEEFSSQEELGGVEQPMMHDAEQDLEDETLILEQLTQEQQQSFRFESVVSDEGDRSSSPNPDLSVDLARQAIAFQSDGTSVELESKDKSDYVDQLGDREDNEHVDEPQSPDLSVQLARDASTPKLRPATADLASSEKNEKPEISGRFSTPDLSVQLARQSVGSKRNKKAAAEPVRTSARITRARSSSFRSNTTNGTPEKDKEDPSISFARSALASPSKRPEAEPTDPSTSFTSTTSTGPTTAAALKADLTKRLRSELPGGVALKALRNHPDKFLDTIVVVTSRPTQPTRAHGGPREFFMSFRATDPSAAPGAVIEVQMYRPHKDSLPVVAPGDVVLLQRFQVKAMTKKEWGLRTGMESAWAVWEGGGHHSLDKPDEAGATSQGAAAPQIRGPPVEDWERYVGYVATMKEWFALVVGDETSRKKLEKADQKMAEAK</sequence>
<evidence type="ECO:0000256" key="1">
    <source>
        <dbReference type="SAM" id="MobiDB-lite"/>
    </source>
</evidence>
<feature type="compositionally biased region" description="Low complexity" evidence="1">
    <location>
        <begin position="1225"/>
        <end position="1236"/>
    </location>
</feature>
<organism evidence="3 4">
    <name type="scientific">Dichotomopilus funicola</name>
    <dbReference type="NCBI Taxonomy" id="1934379"/>
    <lineage>
        <taxon>Eukaryota</taxon>
        <taxon>Fungi</taxon>
        <taxon>Dikarya</taxon>
        <taxon>Ascomycota</taxon>
        <taxon>Pezizomycotina</taxon>
        <taxon>Sordariomycetes</taxon>
        <taxon>Sordariomycetidae</taxon>
        <taxon>Sordariales</taxon>
        <taxon>Chaetomiaceae</taxon>
        <taxon>Dichotomopilus</taxon>
    </lineage>
</organism>
<feature type="compositionally biased region" description="Acidic residues" evidence="1">
    <location>
        <begin position="597"/>
        <end position="626"/>
    </location>
</feature>
<accession>A0AAN6VB73</accession>
<dbReference type="InterPro" id="IPR012340">
    <property type="entry name" value="NA-bd_OB-fold"/>
</dbReference>
<keyword evidence="4" id="KW-1185">Reference proteome</keyword>
<feature type="compositionally biased region" description="Polar residues" evidence="1">
    <location>
        <begin position="501"/>
        <end position="527"/>
    </location>
</feature>
<feature type="region of interest" description="Disordered" evidence="1">
    <location>
        <begin position="883"/>
        <end position="1136"/>
    </location>
</feature>
<feature type="compositionally biased region" description="Polar residues" evidence="1">
    <location>
        <begin position="1078"/>
        <end position="1091"/>
    </location>
</feature>
<reference evidence="3" key="1">
    <citation type="journal article" date="2023" name="Mol. Phylogenet. Evol.">
        <title>Genome-scale phylogeny and comparative genomics of the fungal order Sordariales.</title>
        <authorList>
            <person name="Hensen N."/>
            <person name="Bonometti L."/>
            <person name="Westerberg I."/>
            <person name="Brannstrom I.O."/>
            <person name="Guillou S."/>
            <person name="Cros-Aarteil S."/>
            <person name="Calhoun S."/>
            <person name="Haridas S."/>
            <person name="Kuo A."/>
            <person name="Mondo S."/>
            <person name="Pangilinan J."/>
            <person name="Riley R."/>
            <person name="LaButti K."/>
            <person name="Andreopoulos B."/>
            <person name="Lipzen A."/>
            <person name="Chen C."/>
            <person name="Yan M."/>
            <person name="Daum C."/>
            <person name="Ng V."/>
            <person name="Clum A."/>
            <person name="Steindorff A."/>
            <person name="Ohm R.A."/>
            <person name="Martin F."/>
            <person name="Silar P."/>
            <person name="Natvig D.O."/>
            <person name="Lalanne C."/>
            <person name="Gautier V."/>
            <person name="Ament-Velasquez S.L."/>
            <person name="Kruys A."/>
            <person name="Hutchinson M.I."/>
            <person name="Powell A.J."/>
            <person name="Barry K."/>
            <person name="Miller A.N."/>
            <person name="Grigoriev I.V."/>
            <person name="Debuchy R."/>
            <person name="Gladieux P."/>
            <person name="Hiltunen Thoren M."/>
            <person name="Johannesson H."/>
        </authorList>
    </citation>
    <scope>NUCLEOTIDE SEQUENCE</scope>
    <source>
        <strain evidence="3">CBS 141.50</strain>
    </source>
</reference>
<feature type="region of interest" description="Disordered" evidence="1">
    <location>
        <begin position="495"/>
        <end position="833"/>
    </location>
</feature>
<evidence type="ECO:0000259" key="2">
    <source>
        <dbReference type="SMART" id="SM00976"/>
    </source>
</evidence>
<comment type="caution">
    <text evidence="3">The sequence shown here is derived from an EMBL/GenBank/DDBJ whole genome shotgun (WGS) entry which is preliminary data.</text>
</comment>
<feature type="region of interest" description="Disordered" evidence="1">
    <location>
        <begin position="446"/>
        <end position="466"/>
    </location>
</feature>
<dbReference type="RefSeq" id="XP_062641461.1">
    <property type="nucleotide sequence ID" value="XM_062778859.1"/>
</dbReference>
<name>A0AAN6VB73_9PEZI</name>
<dbReference type="SUPFAM" id="SSF50249">
    <property type="entry name" value="Nucleic acid-binding proteins"/>
    <property type="match status" value="1"/>
</dbReference>